<gene>
    <name evidence="9" type="ORF">EIN_403730</name>
</gene>
<dbReference type="VEuPathDB" id="AmoebaDB:EIN_403730"/>
<keyword evidence="3" id="KW-0050">Antiport</keyword>
<dbReference type="GeneID" id="14889087"/>
<evidence type="ECO:0000256" key="5">
    <source>
        <dbReference type="ARBA" id="ARBA00022989"/>
    </source>
</evidence>
<dbReference type="SUPFAM" id="SSF50729">
    <property type="entry name" value="PH domain-like"/>
    <property type="match status" value="1"/>
</dbReference>
<evidence type="ECO:0000259" key="8">
    <source>
        <dbReference type="SMART" id="SM00233"/>
    </source>
</evidence>
<feature type="transmembrane region" description="Helical" evidence="7">
    <location>
        <begin position="133"/>
        <end position="150"/>
    </location>
</feature>
<evidence type="ECO:0000256" key="7">
    <source>
        <dbReference type="SAM" id="Phobius"/>
    </source>
</evidence>
<dbReference type="RefSeq" id="XP_004256810.1">
    <property type="nucleotide sequence ID" value="XM_004256762.1"/>
</dbReference>
<dbReference type="Proteomes" id="UP000014680">
    <property type="component" value="Unassembled WGS sequence"/>
</dbReference>
<sequence>MENKQNTTWLDHFNKLPLTPFEKYGGFLLYFYVVLQCGFATYHLTDKVIFPSFNRLSLFVEHVFKTRFFTPFFIQLASSLPEVCVGILGLLFMNYYSTSSGLIIGSAFLSVVVLTGLPTLLSHDNIIISKVTFVREALILLLAILFYYIFAKSLPSVDDIKFGKALLILSLVVYVFYLLAVFITTKYSRELITQEFVDNKTPLNLSEPEVNKEGIEKIRSGMQYIRSPDYSEVAYSTSQWTEHWVDLYQDEILIRKDRSPQSRPLVTVDTSEIVSIMCDTLDDTLFDIYTSDHQCYGFRSKQRQEWIRNLNLVTEDITLRPNEVDWKEMIEWKPLTGKLYQGVSLFIFWPGILLCKLTVPFDLFYGSAVVSTFISILYFYIFGFVEVLICLRLEKVFGISADILGVSLICVIGIGLRHFAVGWNAGRKDCGNLSVLQGYSQAIFFMLVTLSVPWTIFVFVFKPVFVISSTFSGYVLEFFLGGLFILILVHLVLAIRSTQVSIGKWFGGVLLCVFLILFILVMIPPFKLGM</sequence>
<comment type="subcellular location">
    <subcellularLocation>
        <location evidence="1">Membrane</location>
        <topology evidence="1">Multi-pass membrane protein</topology>
    </subcellularLocation>
</comment>
<proteinExistence type="inferred from homology"/>
<evidence type="ECO:0000313" key="9">
    <source>
        <dbReference type="EMBL" id="ELP90039.1"/>
    </source>
</evidence>
<keyword evidence="4 7" id="KW-0812">Transmembrane</keyword>
<dbReference type="InterPro" id="IPR001849">
    <property type="entry name" value="PH_domain"/>
</dbReference>
<evidence type="ECO:0000256" key="2">
    <source>
        <dbReference type="ARBA" id="ARBA00005364"/>
    </source>
</evidence>
<keyword evidence="6 7" id="KW-0472">Membrane</keyword>
<dbReference type="GO" id="GO:0006874">
    <property type="term" value="P:intracellular calcium ion homeostasis"/>
    <property type="evidence" value="ECO:0007669"/>
    <property type="project" value="TreeGrafter"/>
</dbReference>
<dbReference type="GO" id="GO:0005262">
    <property type="term" value="F:calcium channel activity"/>
    <property type="evidence" value="ECO:0007669"/>
    <property type="project" value="TreeGrafter"/>
</dbReference>
<dbReference type="PANTHER" id="PTHR10846">
    <property type="entry name" value="SODIUM/POTASSIUM/CALCIUM EXCHANGER"/>
    <property type="match status" value="1"/>
</dbReference>
<keyword evidence="5 7" id="KW-1133">Transmembrane helix</keyword>
<name>A0A0A1UCM0_ENTIV</name>
<dbReference type="GO" id="GO:0005886">
    <property type="term" value="C:plasma membrane"/>
    <property type="evidence" value="ECO:0007669"/>
    <property type="project" value="TreeGrafter"/>
</dbReference>
<keyword evidence="3" id="KW-0813">Transport</keyword>
<dbReference type="EMBL" id="KB206537">
    <property type="protein sequence ID" value="ELP90039.1"/>
    <property type="molecule type" value="Genomic_DNA"/>
</dbReference>
<feature type="transmembrane region" description="Helical" evidence="7">
    <location>
        <begin position="102"/>
        <end position="121"/>
    </location>
</feature>
<dbReference type="KEGG" id="eiv:EIN_403730"/>
<dbReference type="GO" id="GO:0008273">
    <property type="term" value="F:calcium, potassium:sodium antiporter activity"/>
    <property type="evidence" value="ECO:0007669"/>
    <property type="project" value="TreeGrafter"/>
</dbReference>
<dbReference type="PANTHER" id="PTHR10846:SF73">
    <property type="entry name" value="SODIUM_CALCIUM EXCHANGER MEMBRANE REGION DOMAIN-CONTAINING PROTEIN"/>
    <property type="match status" value="1"/>
</dbReference>
<feature type="transmembrane region" description="Helical" evidence="7">
    <location>
        <begin position="473"/>
        <end position="493"/>
    </location>
</feature>
<dbReference type="AlphaFoldDB" id="A0A0A1UCM0"/>
<evidence type="ECO:0000256" key="6">
    <source>
        <dbReference type="ARBA" id="ARBA00023136"/>
    </source>
</evidence>
<evidence type="ECO:0000256" key="3">
    <source>
        <dbReference type="ARBA" id="ARBA00022449"/>
    </source>
</evidence>
<dbReference type="SMART" id="SM00233">
    <property type="entry name" value="PH"/>
    <property type="match status" value="1"/>
</dbReference>
<protein>
    <recommendedName>
        <fullName evidence="8">PH domain-containing protein</fullName>
    </recommendedName>
</protein>
<feature type="transmembrane region" description="Helical" evidence="7">
    <location>
        <begin position="24"/>
        <end position="45"/>
    </location>
</feature>
<comment type="similarity">
    <text evidence="2">Belongs to the Ca(2+):cation antiporter (CaCA) (TC 2.A.19) family. SLC24A subfamily.</text>
</comment>
<feature type="transmembrane region" description="Helical" evidence="7">
    <location>
        <begin position="505"/>
        <end position="526"/>
    </location>
</feature>
<feature type="domain" description="PH" evidence="8">
    <location>
        <begin position="217"/>
        <end position="317"/>
    </location>
</feature>
<reference evidence="9 10" key="1">
    <citation type="submission" date="2012-10" db="EMBL/GenBank/DDBJ databases">
        <authorList>
            <person name="Zafar N."/>
            <person name="Inman J."/>
            <person name="Hall N."/>
            <person name="Lorenzi H."/>
            <person name="Caler E."/>
        </authorList>
    </citation>
    <scope>NUCLEOTIDE SEQUENCE [LARGE SCALE GENOMIC DNA]</scope>
    <source>
        <strain evidence="9 10">IP1</strain>
    </source>
</reference>
<feature type="transmembrane region" description="Helical" evidence="7">
    <location>
        <begin position="162"/>
        <end position="183"/>
    </location>
</feature>
<organism evidence="9 10">
    <name type="scientific">Entamoeba invadens IP1</name>
    <dbReference type="NCBI Taxonomy" id="370355"/>
    <lineage>
        <taxon>Eukaryota</taxon>
        <taxon>Amoebozoa</taxon>
        <taxon>Evosea</taxon>
        <taxon>Archamoebae</taxon>
        <taxon>Mastigamoebida</taxon>
        <taxon>Entamoebidae</taxon>
        <taxon>Entamoeba</taxon>
    </lineage>
</organism>
<dbReference type="OMA" id="KEMIEWK"/>
<feature type="transmembrane region" description="Helical" evidence="7">
    <location>
        <begin position="396"/>
        <end position="419"/>
    </location>
</feature>
<feature type="transmembrane region" description="Helical" evidence="7">
    <location>
        <begin position="339"/>
        <end position="359"/>
    </location>
</feature>
<dbReference type="OrthoDB" id="29935at2759"/>
<evidence type="ECO:0000313" key="10">
    <source>
        <dbReference type="Proteomes" id="UP000014680"/>
    </source>
</evidence>
<keyword evidence="10" id="KW-1185">Reference proteome</keyword>
<feature type="transmembrane region" description="Helical" evidence="7">
    <location>
        <begin position="439"/>
        <end position="461"/>
    </location>
</feature>
<feature type="transmembrane region" description="Helical" evidence="7">
    <location>
        <begin position="365"/>
        <end position="389"/>
    </location>
</feature>
<dbReference type="InterPro" id="IPR004481">
    <property type="entry name" value="K/Na/Ca-exchanger"/>
</dbReference>
<evidence type="ECO:0000256" key="4">
    <source>
        <dbReference type="ARBA" id="ARBA00022692"/>
    </source>
</evidence>
<accession>A0A0A1UCM0</accession>
<evidence type="ECO:0000256" key="1">
    <source>
        <dbReference type="ARBA" id="ARBA00004141"/>
    </source>
</evidence>